<evidence type="ECO:0000256" key="1">
    <source>
        <dbReference type="ARBA" id="ARBA00004167"/>
    </source>
</evidence>
<sequence>ATPSGLDLLNSAATVARLEAEIDRQLDDYARRPRKKFIGARTKEYRFAQYVEDWRHKIERVGTLNYPEAARGRLYGSLLLVVAIRADGSIERVEVQRSSGEPILDEAAKRIVQLAAPFAPFPSDIRGDTDILEIARTWTFTNADKVIAQ</sequence>
<dbReference type="EMBL" id="WTVP01000038">
    <property type="protein sequence ID" value="NMG16532.1"/>
    <property type="molecule type" value="Genomic_DNA"/>
</dbReference>
<dbReference type="InterPro" id="IPR037682">
    <property type="entry name" value="TonB_C"/>
</dbReference>
<dbReference type="InterPro" id="IPR006260">
    <property type="entry name" value="TonB/TolA_C"/>
</dbReference>
<proteinExistence type="predicted"/>
<dbReference type="RefSeq" id="WP_169203103.1">
    <property type="nucleotide sequence ID" value="NZ_WTVP01000038.1"/>
</dbReference>
<keyword evidence="7" id="KW-1185">Reference proteome</keyword>
<accession>A0ABX1NYN5</accession>
<comment type="subcellular location">
    <subcellularLocation>
        <location evidence="1">Membrane</location>
        <topology evidence="1">Single-pass membrane protein</topology>
    </subcellularLocation>
</comment>
<dbReference type="Pfam" id="PF03544">
    <property type="entry name" value="TonB_C"/>
    <property type="match status" value="1"/>
</dbReference>
<organism evidence="6 7">
    <name type="scientific">Aromatoleum bremense</name>
    <dbReference type="NCBI Taxonomy" id="76115"/>
    <lineage>
        <taxon>Bacteria</taxon>
        <taxon>Pseudomonadati</taxon>
        <taxon>Pseudomonadota</taxon>
        <taxon>Betaproteobacteria</taxon>
        <taxon>Rhodocyclales</taxon>
        <taxon>Rhodocyclaceae</taxon>
        <taxon>Aromatoleum</taxon>
    </lineage>
</organism>
<dbReference type="Gene3D" id="3.30.1150.10">
    <property type="match status" value="1"/>
</dbReference>
<dbReference type="Proteomes" id="UP000633943">
    <property type="component" value="Unassembled WGS sequence"/>
</dbReference>
<dbReference type="NCBIfam" id="TIGR01352">
    <property type="entry name" value="tonB_Cterm"/>
    <property type="match status" value="1"/>
</dbReference>
<reference evidence="6 7" key="1">
    <citation type="submission" date="2019-12" db="EMBL/GenBank/DDBJ databases">
        <title>Comparative genomics gives insights into the taxonomy of the Azoarcus-Aromatoleum group and reveals separate origins of nif in the plant-associated Azoarcus and non-plant-associated Aromatoleum sub-groups.</title>
        <authorList>
            <person name="Lafos M."/>
            <person name="Maluk M."/>
            <person name="Batista M."/>
            <person name="Junghare M."/>
            <person name="Carmona M."/>
            <person name="Faoro H."/>
            <person name="Cruz L.M."/>
            <person name="Battistoni F."/>
            <person name="De Souza E."/>
            <person name="Pedrosa F."/>
            <person name="Chen W.-M."/>
            <person name="Poole P.S."/>
            <person name="Dixon R.A."/>
            <person name="James E.K."/>
        </authorList>
    </citation>
    <scope>NUCLEOTIDE SEQUENCE [LARGE SCALE GENOMIC DNA]</scope>
    <source>
        <strain evidence="6 7">PbN1</strain>
    </source>
</reference>
<comment type="caution">
    <text evidence="6">The sequence shown here is derived from an EMBL/GenBank/DDBJ whole genome shotgun (WGS) entry which is preliminary data.</text>
</comment>
<evidence type="ECO:0000259" key="5">
    <source>
        <dbReference type="Pfam" id="PF03544"/>
    </source>
</evidence>
<evidence type="ECO:0000256" key="2">
    <source>
        <dbReference type="ARBA" id="ARBA00022692"/>
    </source>
</evidence>
<name>A0ABX1NYN5_9RHOO</name>
<protein>
    <submittedName>
        <fullName evidence="6">TonB family protein</fullName>
    </submittedName>
</protein>
<evidence type="ECO:0000313" key="7">
    <source>
        <dbReference type="Proteomes" id="UP000633943"/>
    </source>
</evidence>
<evidence type="ECO:0000256" key="4">
    <source>
        <dbReference type="ARBA" id="ARBA00023136"/>
    </source>
</evidence>
<keyword evidence="4" id="KW-0472">Membrane</keyword>
<evidence type="ECO:0000313" key="6">
    <source>
        <dbReference type="EMBL" id="NMG16532.1"/>
    </source>
</evidence>
<dbReference type="SUPFAM" id="SSF74653">
    <property type="entry name" value="TolA/TonB C-terminal domain"/>
    <property type="match status" value="1"/>
</dbReference>
<feature type="domain" description="TonB C-terminal" evidence="5">
    <location>
        <begin position="65"/>
        <end position="128"/>
    </location>
</feature>
<keyword evidence="2" id="KW-0812">Transmembrane</keyword>
<feature type="non-terminal residue" evidence="6">
    <location>
        <position position="1"/>
    </location>
</feature>
<gene>
    <name evidence="6" type="ORF">GPA24_13455</name>
</gene>
<keyword evidence="3" id="KW-1133">Transmembrane helix</keyword>
<evidence type="ECO:0000256" key="3">
    <source>
        <dbReference type="ARBA" id="ARBA00022989"/>
    </source>
</evidence>